<dbReference type="InterPro" id="IPR036264">
    <property type="entry name" value="Bact_exopeptidase_dim_dom"/>
</dbReference>
<dbReference type="Proteomes" id="UP000006578">
    <property type="component" value="Chromosome"/>
</dbReference>
<evidence type="ECO:0000256" key="2">
    <source>
        <dbReference type="ARBA" id="ARBA00022801"/>
    </source>
</evidence>
<evidence type="ECO:0000313" key="6">
    <source>
        <dbReference type="Proteomes" id="UP000006578"/>
    </source>
</evidence>
<evidence type="ECO:0000256" key="1">
    <source>
        <dbReference type="ARBA" id="ARBA00022723"/>
    </source>
</evidence>
<dbReference type="EMBL" id="CP000356">
    <property type="protein sequence ID" value="ABF53651.1"/>
    <property type="molecule type" value="Genomic_DNA"/>
</dbReference>
<accession>Q1GRS1</accession>
<dbReference type="Gene3D" id="3.30.70.360">
    <property type="match status" value="1"/>
</dbReference>
<dbReference type="KEGG" id="sal:Sala_1939"/>
<sequence>MIQLTATEQATLDRAADAPMLAQVERWAAINSGTGNLAGLKTVAGQLADAFAALPGELRLVAPDPVESVDAAGRVNIVQRGEHLHLRVRPDAPVQLLLTGHMDTVFAADHPFQTLTWLEDGVLNGPGTADMKGGIAVILAALTALESSPLADRVGYDVMINSDEETGSHASAALIAELARGKTAALTYEPALPDGTLAGARPGSGNFSITIHGRSAHAGRNPEEGRNALVAAADLALRLNALKSGELKVNPARIDGGGPNNVVPDQAILRVNMRPSTPEAMGGAESALRAAVASVSREHDVHCHIHGGFNRPPKPLDAAATRLFELVRTCGAALGIDIAWKATGGVCDGNNIAACGIPVVDTMGPRGGAIHSSDEFLITGSLAERAQLSALTMMRLAERGTV</sequence>
<dbReference type="OrthoDB" id="9776600at2"/>
<dbReference type="Pfam" id="PF07687">
    <property type="entry name" value="M20_dimer"/>
    <property type="match status" value="1"/>
</dbReference>
<evidence type="ECO:0000256" key="3">
    <source>
        <dbReference type="PIRSR" id="PIRSR037238-1"/>
    </source>
</evidence>
<dbReference type="eggNOG" id="COG0624">
    <property type="taxonomic scope" value="Bacteria"/>
</dbReference>
<dbReference type="STRING" id="317655.Sala_1939"/>
<dbReference type="InterPro" id="IPR017150">
    <property type="entry name" value="Pept_M20_glutamate_carboxypep"/>
</dbReference>
<dbReference type="InterPro" id="IPR050072">
    <property type="entry name" value="Peptidase_M20A"/>
</dbReference>
<organism evidence="5 6">
    <name type="scientific">Sphingopyxis alaskensis (strain DSM 13593 / LMG 18877 / RB2256)</name>
    <name type="common">Sphingomonas alaskensis</name>
    <dbReference type="NCBI Taxonomy" id="317655"/>
    <lineage>
        <taxon>Bacteria</taxon>
        <taxon>Pseudomonadati</taxon>
        <taxon>Pseudomonadota</taxon>
        <taxon>Alphaproteobacteria</taxon>
        <taxon>Sphingomonadales</taxon>
        <taxon>Sphingomonadaceae</taxon>
        <taxon>Sphingopyxis</taxon>
    </lineage>
</organism>
<dbReference type="GO" id="GO:0046872">
    <property type="term" value="F:metal ion binding"/>
    <property type="evidence" value="ECO:0007669"/>
    <property type="project" value="UniProtKB-KW"/>
</dbReference>
<proteinExistence type="predicted"/>
<dbReference type="InterPro" id="IPR002933">
    <property type="entry name" value="Peptidase_M20"/>
</dbReference>
<feature type="active site" description="Proton acceptor" evidence="3">
    <location>
        <position position="164"/>
    </location>
</feature>
<evidence type="ECO:0000259" key="4">
    <source>
        <dbReference type="Pfam" id="PF07687"/>
    </source>
</evidence>
<dbReference type="AlphaFoldDB" id="Q1GRS1"/>
<feature type="domain" description="Peptidase M20 dimerisation" evidence="4">
    <location>
        <begin position="200"/>
        <end position="298"/>
    </location>
</feature>
<keyword evidence="2" id="KW-0378">Hydrolase</keyword>
<dbReference type="PIRSF" id="PIRSF037238">
    <property type="entry name" value="Carboxypeptidase_G2"/>
    <property type="match status" value="1"/>
</dbReference>
<protein>
    <submittedName>
        <fullName evidence="5">Peptidase dimerisation</fullName>
    </submittedName>
</protein>
<dbReference type="SUPFAM" id="SSF53187">
    <property type="entry name" value="Zn-dependent exopeptidases"/>
    <property type="match status" value="1"/>
</dbReference>
<evidence type="ECO:0000313" key="5">
    <source>
        <dbReference type="EMBL" id="ABF53651.1"/>
    </source>
</evidence>
<dbReference type="GO" id="GO:0016787">
    <property type="term" value="F:hydrolase activity"/>
    <property type="evidence" value="ECO:0007669"/>
    <property type="project" value="UniProtKB-KW"/>
</dbReference>
<feature type="active site" evidence="3">
    <location>
        <position position="103"/>
    </location>
</feature>
<dbReference type="HOGENOM" id="CLU_021802_7_0_5"/>
<dbReference type="Gene3D" id="3.40.630.10">
    <property type="entry name" value="Zn peptidases"/>
    <property type="match status" value="1"/>
</dbReference>
<keyword evidence="6" id="KW-1185">Reference proteome</keyword>
<dbReference type="PANTHER" id="PTHR43808:SF9">
    <property type="entry name" value="BLL0789 PROTEIN"/>
    <property type="match status" value="1"/>
</dbReference>
<gene>
    <name evidence="5" type="ordered locus">Sala_1939</name>
</gene>
<dbReference type="PANTHER" id="PTHR43808">
    <property type="entry name" value="ACETYLORNITHINE DEACETYLASE"/>
    <property type="match status" value="1"/>
</dbReference>
<reference evidence="5 6" key="1">
    <citation type="journal article" date="2009" name="Proc. Natl. Acad. Sci. U.S.A.">
        <title>The genomic basis of trophic strategy in marine bacteria.</title>
        <authorList>
            <person name="Lauro F.M."/>
            <person name="McDougald D."/>
            <person name="Thomas T."/>
            <person name="Williams T.J."/>
            <person name="Egan S."/>
            <person name="Rice S."/>
            <person name="DeMaere M.Z."/>
            <person name="Ting L."/>
            <person name="Ertan H."/>
            <person name="Johnson J."/>
            <person name="Ferriera S."/>
            <person name="Lapidus A."/>
            <person name="Anderson I."/>
            <person name="Kyrpides N."/>
            <person name="Munk A.C."/>
            <person name="Detter C."/>
            <person name="Han C.S."/>
            <person name="Brown M.V."/>
            <person name="Robb F.T."/>
            <person name="Kjelleberg S."/>
            <person name="Cavicchioli R."/>
        </authorList>
    </citation>
    <scope>NUCLEOTIDE SEQUENCE [LARGE SCALE GENOMIC DNA]</scope>
    <source>
        <strain evidence="6">DSM 13593 / LMG 18877 / RB2256</strain>
    </source>
</reference>
<dbReference type="RefSeq" id="WP_011542227.1">
    <property type="nucleotide sequence ID" value="NC_008048.1"/>
</dbReference>
<name>Q1GRS1_SPHAL</name>
<dbReference type="InterPro" id="IPR011650">
    <property type="entry name" value="Peptidase_M20_dimer"/>
</dbReference>
<dbReference type="SUPFAM" id="SSF55031">
    <property type="entry name" value="Bacterial exopeptidase dimerisation domain"/>
    <property type="match status" value="1"/>
</dbReference>
<dbReference type="NCBIfam" id="NF005602">
    <property type="entry name" value="PRK07338.1"/>
    <property type="match status" value="1"/>
</dbReference>
<keyword evidence="1" id="KW-0479">Metal-binding</keyword>
<dbReference type="Pfam" id="PF01546">
    <property type="entry name" value="Peptidase_M20"/>
    <property type="match status" value="1"/>
</dbReference>